<comment type="subcellular location">
    <subcellularLocation>
        <location evidence="1">Membrane</location>
        <topology evidence="1">Single-pass type II membrane protein</topology>
    </subcellularLocation>
</comment>
<reference evidence="9" key="2">
    <citation type="submission" date="2023-05" db="EMBL/GenBank/DDBJ databases">
        <authorList>
            <consortium name="Lawrence Berkeley National Laboratory"/>
            <person name="Steindorff A."/>
            <person name="Hensen N."/>
            <person name="Bonometti L."/>
            <person name="Westerberg I."/>
            <person name="Brannstrom I.O."/>
            <person name="Guillou S."/>
            <person name="Cros-Aarteil S."/>
            <person name="Calhoun S."/>
            <person name="Haridas S."/>
            <person name="Kuo A."/>
            <person name="Mondo S."/>
            <person name="Pangilinan J."/>
            <person name="Riley R."/>
            <person name="Labutti K."/>
            <person name="Andreopoulos B."/>
            <person name="Lipzen A."/>
            <person name="Chen C."/>
            <person name="Yanf M."/>
            <person name="Daum C."/>
            <person name="Ng V."/>
            <person name="Clum A."/>
            <person name="Ohm R."/>
            <person name="Martin F."/>
            <person name="Silar P."/>
            <person name="Natvig D."/>
            <person name="Lalanne C."/>
            <person name="Gautier V."/>
            <person name="Ament-Velasquez S.L."/>
            <person name="Kruys A."/>
            <person name="Hutchinson M.I."/>
            <person name="Powell A.J."/>
            <person name="Barry K."/>
            <person name="Miller A.N."/>
            <person name="Grigoriev I.V."/>
            <person name="Debuchy R."/>
            <person name="Gladieux P."/>
            <person name="Thoren M.H."/>
            <person name="Johannesson H."/>
        </authorList>
    </citation>
    <scope>NUCLEOTIDE SEQUENCE</scope>
    <source>
        <strain evidence="9">PSN309</strain>
    </source>
</reference>
<gene>
    <name evidence="9" type="ORF">QBC35DRAFT_439459</name>
</gene>
<keyword evidence="3 8" id="KW-0812">Transmembrane</keyword>
<evidence type="ECO:0000256" key="2">
    <source>
        <dbReference type="ARBA" id="ARBA00006462"/>
    </source>
</evidence>
<evidence type="ECO:0000256" key="8">
    <source>
        <dbReference type="SAM" id="Phobius"/>
    </source>
</evidence>
<keyword evidence="10" id="KW-1185">Reference proteome</keyword>
<sequence length="515" mass="59504">MIIPPRKTYGTPSVRMPTRKYFVAVTTVVISLTLLLYSRRLGTWLDNEPYYAPHKSQHAPLRSPVPLEDTGNDTLNTTGQSSQPIVKTKPPIDPICDGFPDTSKILLVMKTGASEAFARLPIQMMTVLKCLPDYLIFSDMEQTINGVKVHDSLSTVRKEAQDGNPDFDLYRRQKWCQIDQESCNKLGDPASEGWNLDKYKNIHMADRAFHMRPGYDWYLFVDADTYVVWSNMVEWVKQLNPKKKHYLGSVTLINGFSFGHGGSGYMLSKRAMQDFIGDHPGIGNEWDIRAKSECCGDYLFAVALKQTSGLQVQNAWPTINGEKPTTLPYGPSHWCHPIVTMHHMNSEEIERFWNFERERARRKAQSPADTQRPLLIRDIYYEYVAPKLNETRKDWDNLSENQFYLSDDVEYDDWMSGRIKPKDQYNEEEKNAHLSFEDCGRACKSLGPDECFQWRYKDGTCGFSNSFLLGHPVEKETEEKDRWISGWDMEKIDAWVERHATCDDIRWPKVKGWSS</sequence>
<accession>A0AAN6WS61</accession>
<evidence type="ECO:0000256" key="1">
    <source>
        <dbReference type="ARBA" id="ARBA00004606"/>
    </source>
</evidence>
<evidence type="ECO:0000313" key="9">
    <source>
        <dbReference type="EMBL" id="KAK4185432.1"/>
    </source>
</evidence>
<evidence type="ECO:0008006" key="11">
    <source>
        <dbReference type="Google" id="ProtNLM"/>
    </source>
</evidence>
<feature type="compositionally biased region" description="Polar residues" evidence="7">
    <location>
        <begin position="72"/>
        <end position="85"/>
    </location>
</feature>
<keyword evidence="6 8" id="KW-0472">Membrane</keyword>
<dbReference type="FunFam" id="3.90.550.50:FF:000039">
    <property type="entry name" value="WGS project CABT00000000 data, contig 2.9"/>
    <property type="match status" value="1"/>
</dbReference>
<keyword evidence="5 8" id="KW-1133">Transmembrane helix</keyword>
<organism evidence="9 10">
    <name type="scientific">Podospora australis</name>
    <dbReference type="NCBI Taxonomy" id="1536484"/>
    <lineage>
        <taxon>Eukaryota</taxon>
        <taxon>Fungi</taxon>
        <taxon>Dikarya</taxon>
        <taxon>Ascomycota</taxon>
        <taxon>Pezizomycotina</taxon>
        <taxon>Sordariomycetes</taxon>
        <taxon>Sordariomycetidae</taxon>
        <taxon>Sordariales</taxon>
        <taxon>Podosporaceae</taxon>
        <taxon>Podospora</taxon>
    </lineage>
</organism>
<dbReference type="Proteomes" id="UP001302126">
    <property type="component" value="Unassembled WGS sequence"/>
</dbReference>
<evidence type="ECO:0000256" key="7">
    <source>
        <dbReference type="SAM" id="MobiDB-lite"/>
    </source>
</evidence>
<evidence type="ECO:0000256" key="5">
    <source>
        <dbReference type="ARBA" id="ARBA00022989"/>
    </source>
</evidence>
<dbReference type="PANTHER" id="PTHR23033">
    <property type="entry name" value="BETA1,3-GALACTOSYLTRANSFERASE"/>
    <property type="match status" value="1"/>
</dbReference>
<dbReference type="InterPro" id="IPR026050">
    <property type="entry name" value="C1GALT1/C1GALT1_chp1"/>
</dbReference>
<dbReference type="Gene3D" id="3.90.550.50">
    <property type="match status" value="1"/>
</dbReference>
<name>A0AAN6WS61_9PEZI</name>
<proteinExistence type="inferred from homology"/>
<evidence type="ECO:0000256" key="4">
    <source>
        <dbReference type="ARBA" id="ARBA00022968"/>
    </source>
</evidence>
<evidence type="ECO:0000256" key="3">
    <source>
        <dbReference type="ARBA" id="ARBA00022692"/>
    </source>
</evidence>
<evidence type="ECO:0000313" key="10">
    <source>
        <dbReference type="Proteomes" id="UP001302126"/>
    </source>
</evidence>
<keyword evidence="4" id="KW-0735">Signal-anchor</keyword>
<dbReference type="AlphaFoldDB" id="A0AAN6WS61"/>
<dbReference type="EMBL" id="MU864450">
    <property type="protein sequence ID" value="KAK4185432.1"/>
    <property type="molecule type" value="Genomic_DNA"/>
</dbReference>
<dbReference type="GO" id="GO:0016020">
    <property type="term" value="C:membrane"/>
    <property type="evidence" value="ECO:0007669"/>
    <property type="project" value="UniProtKB-SubCell"/>
</dbReference>
<feature type="region of interest" description="Disordered" evidence="7">
    <location>
        <begin position="55"/>
        <end position="87"/>
    </location>
</feature>
<feature type="transmembrane region" description="Helical" evidence="8">
    <location>
        <begin position="21"/>
        <end position="38"/>
    </location>
</feature>
<dbReference type="PANTHER" id="PTHR23033:SF40">
    <property type="entry name" value="APPLE DOMAIN-CONTAINING PROTEIN"/>
    <property type="match status" value="1"/>
</dbReference>
<protein>
    <recommendedName>
        <fullName evidence="11">Glycosyltransferase Family 31</fullName>
    </recommendedName>
</protein>
<comment type="caution">
    <text evidence="9">The sequence shown here is derived from an EMBL/GenBank/DDBJ whole genome shotgun (WGS) entry which is preliminary data.</text>
</comment>
<evidence type="ECO:0000256" key="6">
    <source>
        <dbReference type="ARBA" id="ARBA00023136"/>
    </source>
</evidence>
<comment type="similarity">
    <text evidence="2">Belongs to the glycosyltransferase 31 family. Beta3-Gal-T subfamily.</text>
</comment>
<reference evidence="9" key="1">
    <citation type="journal article" date="2023" name="Mol. Phylogenet. Evol.">
        <title>Genome-scale phylogeny and comparative genomics of the fungal order Sordariales.</title>
        <authorList>
            <person name="Hensen N."/>
            <person name="Bonometti L."/>
            <person name="Westerberg I."/>
            <person name="Brannstrom I.O."/>
            <person name="Guillou S."/>
            <person name="Cros-Aarteil S."/>
            <person name="Calhoun S."/>
            <person name="Haridas S."/>
            <person name="Kuo A."/>
            <person name="Mondo S."/>
            <person name="Pangilinan J."/>
            <person name="Riley R."/>
            <person name="LaButti K."/>
            <person name="Andreopoulos B."/>
            <person name="Lipzen A."/>
            <person name="Chen C."/>
            <person name="Yan M."/>
            <person name="Daum C."/>
            <person name="Ng V."/>
            <person name="Clum A."/>
            <person name="Steindorff A."/>
            <person name="Ohm R.A."/>
            <person name="Martin F."/>
            <person name="Silar P."/>
            <person name="Natvig D.O."/>
            <person name="Lalanne C."/>
            <person name="Gautier V."/>
            <person name="Ament-Velasquez S.L."/>
            <person name="Kruys A."/>
            <person name="Hutchinson M.I."/>
            <person name="Powell A.J."/>
            <person name="Barry K."/>
            <person name="Miller A.N."/>
            <person name="Grigoriev I.V."/>
            <person name="Debuchy R."/>
            <person name="Gladieux P."/>
            <person name="Hiltunen Thoren M."/>
            <person name="Johannesson H."/>
        </authorList>
    </citation>
    <scope>NUCLEOTIDE SEQUENCE</scope>
    <source>
        <strain evidence="9">PSN309</strain>
    </source>
</reference>